<dbReference type="KEGG" id="xor:XOC_2036"/>
<protein>
    <submittedName>
        <fullName evidence="1">Uncharacterized protein</fullName>
    </submittedName>
</protein>
<reference evidence="1 2" key="1">
    <citation type="journal article" date="2011" name="J. Bacteriol.">
        <title>Two new complete genome sequences offer insight into host and tissue specificity of plant pathogenic Xanthomonas spp.</title>
        <authorList>
            <person name="Bogdanove A.J."/>
            <person name="Koebnik R."/>
            <person name="Lu H."/>
            <person name="Furutani A."/>
            <person name="Angiuoli S.V."/>
            <person name="Patil P.B."/>
            <person name="Van Sluys M.A."/>
            <person name="Ryan R.P."/>
            <person name="Meyer D.F."/>
            <person name="Han S.W."/>
            <person name="Aparna G."/>
            <person name="Rajaram M."/>
            <person name="Delcher A.L."/>
            <person name="Phillippy A.M."/>
            <person name="Puiu D."/>
            <person name="Schatz M.C."/>
            <person name="Shumway M."/>
            <person name="Sommer D.D."/>
            <person name="Trapnell C."/>
            <person name="Benahmed F."/>
            <person name="Dimitrov G."/>
            <person name="Madupu R."/>
            <person name="Radune D."/>
            <person name="Sullivan S."/>
            <person name="Jha G."/>
            <person name="Ishihara H."/>
            <person name="Lee S.W."/>
            <person name="Pandey A."/>
            <person name="Sharma V."/>
            <person name="Sriariyanun M."/>
            <person name="Szurek B."/>
            <person name="Vera-Cruz C.M."/>
            <person name="Dorman K.S."/>
            <person name="Ronald P.C."/>
            <person name="Verdier V."/>
            <person name="Dow J.M."/>
            <person name="Sonti R.V."/>
            <person name="Tsuge S."/>
            <person name="Brendel V.P."/>
            <person name="Rabinowicz P.D."/>
            <person name="Leach J.E."/>
            <person name="White F.F."/>
            <person name="Salzberg S.L."/>
        </authorList>
    </citation>
    <scope>NUCLEOTIDE SEQUENCE [LARGE SCALE GENOMIC DNA]</scope>
    <source>
        <strain evidence="1 2">BLS256</strain>
    </source>
</reference>
<evidence type="ECO:0000313" key="2">
    <source>
        <dbReference type="Proteomes" id="UP000008851"/>
    </source>
</evidence>
<dbReference type="HOGENOM" id="CLU_2774994_0_0_6"/>
<sequence length="69" mass="7661">MWIAARVEGVFGCDAVPVPRLQWQCMHAMGPWAWCKRSTTIACDSPRALQRMSPIPIRKHSALNARGAA</sequence>
<accession>G7TCK6</accession>
<organism evidence="1 2">
    <name type="scientific">Xanthomonas oryzae pv. oryzicola (strain BLS256)</name>
    <dbReference type="NCBI Taxonomy" id="383407"/>
    <lineage>
        <taxon>Bacteria</taxon>
        <taxon>Pseudomonadati</taxon>
        <taxon>Pseudomonadota</taxon>
        <taxon>Gammaproteobacteria</taxon>
        <taxon>Lysobacterales</taxon>
        <taxon>Lysobacteraceae</taxon>
        <taxon>Xanthomonas</taxon>
    </lineage>
</organism>
<dbReference type="AlphaFoldDB" id="G7TCK6"/>
<proteinExistence type="predicted"/>
<name>G7TCK6_XANOB</name>
<dbReference type="Proteomes" id="UP000008851">
    <property type="component" value="Chromosome"/>
</dbReference>
<gene>
    <name evidence="1" type="ORF">XOC_2036</name>
</gene>
<evidence type="ECO:0000313" key="1">
    <source>
        <dbReference type="EMBL" id="AEQ96184.1"/>
    </source>
</evidence>
<dbReference type="EMBL" id="CP003057">
    <property type="protein sequence ID" value="AEQ96184.1"/>
    <property type="molecule type" value="Genomic_DNA"/>
</dbReference>